<accession>A0A645B3S7</accession>
<keyword evidence="1" id="KW-1133">Transmembrane helix</keyword>
<feature type="transmembrane region" description="Helical" evidence="1">
    <location>
        <begin position="20"/>
        <end position="38"/>
    </location>
</feature>
<name>A0A645B3S7_9ZZZZ</name>
<dbReference type="InterPro" id="IPR050445">
    <property type="entry name" value="Bact_polysacc_biosynth/exp"/>
</dbReference>
<dbReference type="PANTHER" id="PTHR32309:SF31">
    <property type="entry name" value="CAPSULAR EXOPOLYSACCHARIDE FAMILY"/>
    <property type="match status" value="1"/>
</dbReference>
<dbReference type="AlphaFoldDB" id="A0A645B3S7"/>
<gene>
    <name evidence="2" type="ORF">SDC9_104626</name>
</gene>
<dbReference type="EMBL" id="VSSQ01016449">
    <property type="protein sequence ID" value="MPM57803.1"/>
    <property type="molecule type" value="Genomic_DNA"/>
</dbReference>
<keyword evidence="1" id="KW-0812">Transmembrane</keyword>
<reference evidence="2" key="1">
    <citation type="submission" date="2019-08" db="EMBL/GenBank/DDBJ databases">
        <authorList>
            <person name="Kucharzyk K."/>
            <person name="Murdoch R.W."/>
            <person name="Higgins S."/>
            <person name="Loffler F."/>
        </authorList>
    </citation>
    <scope>NUCLEOTIDE SEQUENCE</scope>
</reference>
<evidence type="ECO:0000256" key="1">
    <source>
        <dbReference type="SAM" id="Phobius"/>
    </source>
</evidence>
<protein>
    <submittedName>
        <fullName evidence="2">Uncharacterized protein</fullName>
    </submittedName>
</protein>
<keyword evidence="1" id="KW-0472">Membrane</keyword>
<dbReference type="PANTHER" id="PTHR32309">
    <property type="entry name" value="TYROSINE-PROTEIN KINASE"/>
    <property type="match status" value="1"/>
</dbReference>
<sequence length="265" mass="29757">MIYEPATPVTGAQPRHRAGLTLMGGFLGLLVALGIILVREGLNFRIRSRVDVEGALRLEPLGMIPELCSEERVLFYSSMQQAVVNLERKLAMTHPALLMVAPLCAGDFDEGLQRDFLELLAVRNIRTLVVKSVSTLEGEAIRHLLNDYLYGLCEQPPLPDKDGNFYFMLDDMAFLAPPPCARILALKDKLSECDWLIWDLFHYGEDAQLFVQLCGLADLTLMPCRFDVSDKSRMSPGLKDLRENGVKNMCAILYGVKPKYFFLVT</sequence>
<proteinExistence type="predicted"/>
<evidence type="ECO:0000313" key="2">
    <source>
        <dbReference type="EMBL" id="MPM57803.1"/>
    </source>
</evidence>
<organism evidence="2">
    <name type="scientific">bioreactor metagenome</name>
    <dbReference type="NCBI Taxonomy" id="1076179"/>
    <lineage>
        <taxon>unclassified sequences</taxon>
        <taxon>metagenomes</taxon>
        <taxon>ecological metagenomes</taxon>
    </lineage>
</organism>
<comment type="caution">
    <text evidence="2">The sequence shown here is derived from an EMBL/GenBank/DDBJ whole genome shotgun (WGS) entry which is preliminary data.</text>
</comment>